<evidence type="ECO:0000256" key="6">
    <source>
        <dbReference type="SAM" id="MobiDB-lite"/>
    </source>
</evidence>
<feature type="compositionally biased region" description="Basic and acidic residues" evidence="6">
    <location>
        <begin position="174"/>
        <end position="192"/>
    </location>
</feature>
<gene>
    <name evidence="7" type="ORF">BGZ70_008218</name>
</gene>
<organism evidence="7 8">
    <name type="scientific">Mortierella alpina</name>
    <name type="common">Oleaginous fungus</name>
    <name type="synonym">Mortierella renispora</name>
    <dbReference type="NCBI Taxonomy" id="64518"/>
    <lineage>
        <taxon>Eukaryota</taxon>
        <taxon>Fungi</taxon>
        <taxon>Fungi incertae sedis</taxon>
        <taxon>Mucoromycota</taxon>
        <taxon>Mortierellomycotina</taxon>
        <taxon>Mortierellomycetes</taxon>
        <taxon>Mortierellales</taxon>
        <taxon>Mortierellaceae</taxon>
        <taxon>Mortierella</taxon>
    </lineage>
</organism>
<evidence type="ECO:0008006" key="9">
    <source>
        <dbReference type="Google" id="ProtNLM"/>
    </source>
</evidence>
<evidence type="ECO:0000256" key="3">
    <source>
        <dbReference type="ARBA" id="ARBA00005902"/>
    </source>
</evidence>
<feature type="compositionally biased region" description="Polar residues" evidence="6">
    <location>
        <begin position="25"/>
        <end position="35"/>
    </location>
</feature>
<feature type="compositionally biased region" description="Polar residues" evidence="6">
    <location>
        <begin position="205"/>
        <end position="217"/>
    </location>
</feature>
<evidence type="ECO:0000313" key="8">
    <source>
        <dbReference type="Proteomes" id="UP000738359"/>
    </source>
</evidence>
<dbReference type="Pfam" id="PF01997">
    <property type="entry name" value="Translin"/>
    <property type="match status" value="1"/>
</dbReference>
<dbReference type="Proteomes" id="UP000738359">
    <property type="component" value="Unassembled WGS sequence"/>
</dbReference>
<feature type="region of interest" description="Disordered" evidence="6">
    <location>
        <begin position="158"/>
        <end position="221"/>
    </location>
</feature>
<proteinExistence type="inferred from homology"/>
<dbReference type="GO" id="GO:0043565">
    <property type="term" value="F:sequence-specific DNA binding"/>
    <property type="evidence" value="ECO:0007669"/>
    <property type="project" value="InterPro"/>
</dbReference>
<dbReference type="PANTHER" id="PTHR10741">
    <property type="entry name" value="TRANSLIN AND TRANSLIN ASSOCIATED PROTEIN X"/>
    <property type="match status" value="1"/>
</dbReference>
<evidence type="ECO:0000256" key="2">
    <source>
        <dbReference type="ARBA" id="ARBA00004496"/>
    </source>
</evidence>
<dbReference type="InterPro" id="IPR036081">
    <property type="entry name" value="Translin_sf"/>
</dbReference>
<comment type="caution">
    <text evidence="7">The sequence shown here is derived from an EMBL/GenBank/DDBJ whole genome shotgun (WGS) entry which is preliminary data.</text>
</comment>
<dbReference type="SUPFAM" id="SSF74784">
    <property type="entry name" value="Translin"/>
    <property type="match status" value="1"/>
</dbReference>
<comment type="subcellular location">
    <subcellularLocation>
        <location evidence="2">Cytoplasm</location>
    </subcellularLocation>
    <subcellularLocation>
        <location evidence="1">Nucleus</location>
    </subcellularLocation>
</comment>
<accession>A0A9P6J4G1</accession>
<feature type="region of interest" description="Disordered" evidence="6">
    <location>
        <begin position="1"/>
        <end position="35"/>
    </location>
</feature>
<dbReference type="Gene3D" id="1.20.58.200">
    <property type="entry name" value="Translin, domain 2"/>
    <property type="match status" value="1"/>
</dbReference>
<name>A0A9P6J4G1_MORAP</name>
<protein>
    <recommendedName>
        <fullName evidence="9">Translin</fullName>
    </recommendedName>
</protein>
<evidence type="ECO:0000256" key="4">
    <source>
        <dbReference type="ARBA" id="ARBA00022490"/>
    </source>
</evidence>
<dbReference type="GO" id="GO:0005737">
    <property type="term" value="C:cytoplasm"/>
    <property type="evidence" value="ECO:0007669"/>
    <property type="project" value="UniProtKB-SubCell"/>
</dbReference>
<dbReference type="Gene3D" id="1.20.58.190">
    <property type="entry name" value="Translin, domain 1"/>
    <property type="match status" value="1"/>
</dbReference>
<feature type="compositionally biased region" description="Gly residues" evidence="6">
    <location>
        <begin position="160"/>
        <end position="172"/>
    </location>
</feature>
<dbReference type="AlphaFoldDB" id="A0A9P6J4G1"/>
<sequence>MNDVHMETPPVSSANSKDPMAFQQPHDSGNGPQTEASVRALLGNSVVEDFGHYRDILEQHDYLPQFSAASEPLLDFKEKHSTVLKLFHRAAIDLQGSNYHRYQRSVSGAMQEYIEAMTLEYYLLHGALMPKTALEADLVFMSTAEQLNNPDLIIGLGQAPSGGGGGGAQRGGKFGKDNRKGPYNKDRKEGPRKPAPPPEANPSSEATVSSDATGSVHISSASVTESASTAIEIDQEVASTPSTPAPLTRLTLEVTDEDYLLGIADLTGELMQERVQEILQFLRTIKSGFDGLSMTKRSPISKKMDTLNQSLKKIELACYNVKVRGAEYPPEVLRQMLVSGQGMGGAGDDNGDAGNDSYE</sequence>
<reference evidence="7" key="1">
    <citation type="journal article" date="2020" name="Fungal Divers.">
        <title>Resolving the Mortierellaceae phylogeny through synthesis of multi-gene phylogenetics and phylogenomics.</title>
        <authorList>
            <person name="Vandepol N."/>
            <person name="Liber J."/>
            <person name="Desiro A."/>
            <person name="Na H."/>
            <person name="Kennedy M."/>
            <person name="Barry K."/>
            <person name="Grigoriev I.V."/>
            <person name="Miller A.N."/>
            <person name="O'Donnell K."/>
            <person name="Stajich J.E."/>
            <person name="Bonito G."/>
        </authorList>
    </citation>
    <scope>NUCLEOTIDE SEQUENCE</scope>
    <source>
        <strain evidence="7">CK1249</strain>
    </source>
</reference>
<evidence type="ECO:0000256" key="1">
    <source>
        <dbReference type="ARBA" id="ARBA00004123"/>
    </source>
</evidence>
<evidence type="ECO:0000313" key="7">
    <source>
        <dbReference type="EMBL" id="KAF9961738.1"/>
    </source>
</evidence>
<dbReference type="InterPro" id="IPR016068">
    <property type="entry name" value="Translin_N"/>
</dbReference>
<dbReference type="InterPro" id="IPR002848">
    <property type="entry name" value="Translin_fam"/>
</dbReference>
<comment type="similarity">
    <text evidence="3">Belongs to the translin family.</text>
</comment>
<keyword evidence="8" id="KW-1185">Reference proteome</keyword>
<dbReference type="OrthoDB" id="31005at2759"/>
<keyword evidence="4" id="KW-0963">Cytoplasm</keyword>
<dbReference type="InterPro" id="IPR016069">
    <property type="entry name" value="Translin_C"/>
</dbReference>
<keyword evidence="5" id="KW-0539">Nucleus</keyword>
<dbReference type="GO" id="GO:0005634">
    <property type="term" value="C:nucleus"/>
    <property type="evidence" value="ECO:0007669"/>
    <property type="project" value="UniProtKB-SubCell"/>
</dbReference>
<dbReference type="EMBL" id="JAAAHY010000574">
    <property type="protein sequence ID" value="KAF9961738.1"/>
    <property type="molecule type" value="Genomic_DNA"/>
</dbReference>
<evidence type="ECO:0000256" key="5">
    <source>
        <dbReference type="ARBA" id="ARBA00023242"/>
    </source>
</evidence>